<dbReference type="AlphaFoldDB" id="A0AAV2SFN8"/>
<evidence type="ECO:0000256" key="7">
    <source>
        <dbReference type="SAM" id="SignalP"/>
    </source>
</evidence>
<protein>
    <recommendedName>
        <fullName evidence="8">G-protein coupled receptors family 1 profile domain-containing protein</fullName>
    </recommendedName>
</protein>
<dbReference type="InterPro" id="IPR017452">
    <property type="entry name" value="GPCR_Rhodpsn_7TM"/>
</dbReference>
<proteinExistence type="inferred from homology"/>
<feature type="signal peptide" evidence="7">
    <location>
        <begin position="1"/>
        <end position="21"/>
    </location>
</feature>
<dbReference type="CDD" id="cd00637">
    <property type="entry name" value="7tm_classA_rhodopsin-like"/>
    <property type="match status" value="1"/>
</dbReference>
<feature type="non-terminal residue" evidence="9">
    <location>
        <position position="207"/>
    </location>
</feature>
<dbReference type="SUPFAM" id="SSF81321">
    <property type="entry name" value="Family A G protein-coupled receptor-like"/>
    <property type="match status" value="1"/>
</dbReference>
<dbReference type="Gene3D" id="1.20.1070.10">
    <property type="entry name" value="Rhodopsin 7-helix transmembrane proteins"/>
    <property type="match status" value="1"/>
</dbReference>
<comment type="subcellular location">
    <subcellularLocation>
        <location evidence="1">Membrane</location>
    </subcellularLocation>
</comment>
<evidence type="ECO:0000256" key="2">
    <source>
        <dbReference type="ARBA" id="ARBA00010663"/>
    </source>
</evidence>
<organism evidence="9 10">
    <name type="scientific">Meganyctiphanes norvegica</name>
    <name type="common">Northern krill</name>
    <name type="synonym">Thysanopoda norvegica</name>
    <dbReference type="NCBI Taxonomy" id="48144"/>
    <lineage>
        <taxon>Eukaryota</taxon>
        <taxon>Metazoa</taxon>
        <taxon>Ecdysozoa</taxon>
        <taxon>Arthropoda</taxon>
        <taxon>Crustacea</taxon>
        <taxon>Multicrustacea</taxon>
        <taxon>Malacostraca</taxon>
        <taxon>Eumalacostraca</taxon>
        <taxon>Eucarida</taxon>
        <taxon>Euphausiacea</taxon>
        <taxon>Euphausiidae</taxon>
        <taxon>Meganyctiphanes</taxon>
    </lineage>
</organism>
<dbReference type="PROSITE" id="PS50262">
    <property type="entry name" value="G_PROTEIN_RECEP_F1_2"/>
    <property type="match status" value="1"/>
</dbReference>
<dbReference type="GO" id="GO:0016020">
    <property type="term" value="C:membrane"/>
    <property type="evidence" value="ECO:0007669"/>
    <property type="project" value="UniProtKB-SubCell"/>
</dbReference>
<sequence>VCGFVLLWSLTILSLEHARLAAPYPVLLRRRHIVVVCTAIWLFSSLMILPVPLYFSVEECKADRGGVVSICTAVFPPTSQESSISVSITLLLPIVLLGMIVPLGLLTLNYSRLVKVINSPEKLRCGKVFSIEESSSSLRVSTNANTKNNLSEDKRDAILDEDEINPYEEILRQKRLYPHSRSVRKLIIEKAVAAQEKRLQKRCRAVK</sequence>
<dbReference type="Pfam" id="PF00001">
    <property type="entry name" value="7tm_1"/>
    <property type="match status" value="1"/>
</dbReference>
<evidence type="ECO:0000259" key="8">
    <source>
        <dbReference type="PROSITE" id="PS50262"/>
    </source>
</evidence>
<evidence type="ECO:0000256" key="1">
    <source>
        <dbReference type="ARBA" id="ARBA00004370"/>
    </source>
</evidence>
<dbReference type="InterPro" id="IPR000276">
    <property type="entry name" value="GPCR_Rhodpsn"/>
</dbReference>
<keyword evidence="3 6" id="KW-0812">Transmembrane</keyword>
<comment type="caution">
    <text evidence="9">The sequence shown here is derived from an EMBL/GenBank/DDBJ whole genome shotgun (WGS) entry which is preliminary data.</text>
</comment>
<accession>A0AAV2SFN8</accession>
<feature type="transmembrane region" description="Helical" evidence="6">
    <location>
        <begin position="31"/>
        <end position="55"/>
    </location>
</feature>
<evidence type="ECO:0000256" key="6">
    <source>
        <dbReference type="SAM" id="Phobius"/>
    </source>
</evidence>
<keyword evidence="4 6" id="KW-1133">Transmembrane helix</keyword>
<feature type="domain" description="G-protein coupled receptors family 1 profile" evidence="8">
    <location>
        <begin position="1"/>
        <end position="207"/>
    </location>
</feature>
<feature type="transmembrane region" description="Helical" evidence="6">
    <location>
        <begin position="90"/>
        <end position="110"/>
    </location>
</feature>
<dbReference type="Proteomes" id="UP001497623">
    <property type="component" value="Unassembled WGS sequence"/>
</dbReference>
<keyword evidence="5 6" id="KW-0472">Membrane</keyword>
<gene>
    <name evidence="9" type="ORF">MNOR_LOCUS36969</name>
</gene>
<evidence type="ECO:0000256" key="5">
    <source>
        <dbReference type="ARBA" id="ARBA00023136"/>
    </source>
</evidence>
<dbReference type="GO" id="GO:0004930">
    <property type="term" value="F:G protein-coupled receptor activity"/>
    <property type="evidence" value="ECO:0007669"/>
    <property type="project" value="InterPro"/>
</dbReference>
<evidence type="ECO:0000313" key="9">
    <source>
        <dbReference type="EMBL" id="CAL4194648.1"/>
    </source>
</evidence>
<comment type="similarity">
    <text evidence="2">Belongs to the G-protein coupled receptor 1 family.</text>
</comment>
<dbReference type="EMBL" id="CAXKWB010070966">
    <property type="protein sequence ID" value="CAL4194648.1"/>
    <property type="molecule type" value="Genomic_DNA"/>
</dbReference>
<keyword evidence="7" id="KW-0732">Signal</keyword>
<feature type="non-terminal residue" evidence="9">
    <location>
        <position position="1"/>
    </location>
</feature>
<keyword evidence="10" id="KW-1185">Reference proteome</keyword>
<evidence type="ECO:0000256" key="4">
    <source>
        <dbReference type="ARBA" id="ARBA00022989"/>
    </source>
</evidence>
<feature type="chain" id="PRO_5043741166" description="G-protein coupled receptors family 1 profile domain-containing protein" evidence="7">
    <location>
        <begin position="22"/>
        <end position="207"/>
    </location>
</feature>
<name>A0AAV2SFN8_MEGNR</name>
<reference evidence="9 10" key="1">
    <citation type="submission" date="2024-05" db="EMBL/GenBank/DDBJ databases">
        <authorList>
            <person name="Wallberg A."/>
        </authorList>
    </citation>
    <scope>NUCLEOTIDE SEQUENCE [LARGE SCALE GENOMIC DNA]</scope>
</reference>
<evidence type="ECO:0000313" key="10">
    <source>
        <dbReference type="Proteomes" id="UP001497623"/>
    </source>
</evidence>
<evidence type="ECO:0000256" key="3">
    <source>
        <dbReference type="ARBA" id="ARBA00022692"/>
    </source>
</evidence>